<gene>
    <name evidence="3" type="ORF">PP769_16965</name>
</gene>
<dbReference type="KEGG" id="nall:PP769_16965"/>
<evidence type="ECO:0000313" key="3">
    <source>
        <dbReference type="EMBL" id="WNM57639.1"/>
    </source>
</evidence>
<proteinExistence type="predicted"/>
<feature type="domain" description="Hemerythrin-like" evidence="2">
    <location>
        <begin position="14"/>
        <end position="129"/>
    </location>
</feature>
<feature type="region of interest" description="Disordered" evidence="1">
    <location>
        <begin position="149"/>
        <end position="172"/>
    </location>
</feature>
<reference evidence="3 4" key="1">
    <citation type="submission" date="2023-01" db="EMBL/GenBank/DDBJ databases">
        <title>Cultivation and genomic characterization of new, ubiquitous marine nitrite-oxidizing bacteria from the Nitrospirales.</title>
        <authorList>
            <person name="Mueller A.J."/>
            <person name="Daebeler A."/>
            <person name="Herbold C.W."/>
            <person name="Kirkegaard R.H."/>
            <person name="Daims H."/>
        </authorList>
    </citation>
    <scope>NUCLEOTIDE SEQUENCE [LARGE SCALE GENOMIC DNA]</scope>
    <source>
        <strain evidence="3 4">VA</strain>
    </source>
</reference>
<organism evidence="3 4">
    <name type="scientific">Candidatus Nitrospira allomarina</name>
    <dbReference type="NCBI Taxonomy" id="3020900"/>
    <lineage>
        <taxon>Bacteria</taxon>
        <taxon>Pseudomonadati</taxon>
        <taxon>Nitrospirota</taxon>
        <taxon>Nitrospiria</taxon>
        <taxon>Nitrospirales</taxon>
        <taxon>Nitrospiraceae</taxon>
        <taxon>Nitrospira</taxon>
    </lineage>
</organism>
<dbReference type="RefSeq" id="WP_312642359.1">
    <property type="nucleotide sequence ID" value="NZ_CP116967.1"/>
</dbReference>
<dbReference type="CDD" id="cd12108">
    <property type="entry name" value="Hr-like"/>
    <property type="match status" value="1"/>
</dbReference>
<keyword evidence="4" id="KW-1185">Reference proteome</keyword>
<dbReference type="InterPro" id="IPR012312">
    <property type="entry name" value="Hemerythrin-like"/>
</dbReference>
<dbReference type="Gene3D" id="1.20.120.520">
    <property type="entry name" value="nmb1532 protein domain like"/>
    <property type="match status" value="1"/>
</dbReference>
<dbReference type="PANTHER" id="PTHR35585:SF1">
    <property type="entry name" value="HHE DOMAIN PROTEIN (AFU_ORTHOLOGUE AFUA_4G00730)"/>
    <property type="match status" value="1"/>
</dbReference>
<dbReference type="Proteomes" id="UP001302719">
    <property type="component" value="Chromosome"/>
</dbReference>
<evidence type="ECO:0000259" key="2">
    <source>
        <dbReference type="Pfam" id="PF01814"/>
    </source>
</evidence>
<dbReference type="PANTHER" id="PTHR35585">
    <property type="entry name" value="HHE DOMAIN PROTEIN (AFU_ORTHOLOGUE AFUA_4G00730)"/>
    <property type="match status" value="1"/>
</dbReference>
<evidence type="ECO:0000313" key="4">
    <source>
        <dbReference type="Proteomes" id="UP001302719"/>
    </source>
</evidence>
<protein>
    <submittedName>
        <fullName evidence="3">Hemerythrin domain-containing protein</fullName>
    </submittedName>
</protein>
<evidence type="ECO:0000256" key="1">
    <source>
        <dbReference type="SAM" id="MobiDB-lite"/>
    </source>
</evidence>
<accession>A0AA96G926</accession>
<dbReference type="AlphaFoldDB" id="A0AA96G926"/>
<name>A0AA96G926_9BACT</name>
<dbReference type="Pfam" id="PF01814">
    <property type="entry name" value="Hemerythrin"/>
    <property type="match status" value="1"/>
</dbReference>
<sequence length="172" mass="19914">MATKTLKAQAAQVTDMLRKDHKKVKGLFKKFEKTNKAQEKQEIVDTILTELEIHAELEEKLIYPAIRPKMNDGDLMDEAIEEHHVVHAVIGELKKMKPAAERYDAKVSVLGELCKHHIKEEEEEMLPKAEKRDIDWDRLYEQVMKRKDQLLEKAGMSPNNGSPMNSKARKKK</sequence>
<dbReference type="EMBL" id="CP116967">
    <property type="protein sequence ID" value="WNM57639.1"/>
    <property type="molecule type" value="Genomic_DNA"/>
</dbReference>